<dbReference type="EMBL" id="PDCK01000039">
    <property type="protein sequence ID" value="PRQ59165.1"/>
    <property type="molecule type" value="Genomic_DNA"/>
</dbReference>
<dbReference type="Gramene" id="PRQ17512">
    <property type="protein sequence ID" value="PRQ17512"/>
    <property type="gene ID" value="RchiOBHm_Chr7g0195791"/>
</dbReference>
<dbReference type="Gramene" id="PRQ59165">
    <property type="protein sequence ID" value="PRQ59165"/>
    <property type="gene ID" value="RchiOBHm_Chr1g0367171"/>
</dbReference>
<keyword evidence="3" id="KW-1185">Reference proteome</keyword>
<comment type="caution">
    <text evidence="2">The sequence shown here is derived from an EMBL/GenBank/DDBJ whole genome shotgun (WGS) entry which is preliminary data.</text>
</comment>
<organism evidence="2 3">
    <name type="scientific">Rosa chinensis</name>
    <name type="common">China rose</name>
    <dbReference type="NCBI Taxonomy" id="74649"/>
    <lineage>
        <taxon>Eukaryota</taxon>
        <taxon>Viridiplantae</taxon>
        <taxon>Streptophyta</taxon>
        <taxon>Embryophyta</taxon>
        <taxon>Tracheophyta</taxon>
        <taxon>Spermatophyta</taxon>
        <taxon>Magnoliopsida</taxon>
        <taxon>eudicotyledons</taxon>
        <taxon>Gunneridae</taxon>
        <taxon>Pentapetalae</taxon>
        <taxon>rosids</taxon>
        <taxon>fabids</taxon>
        <taxon>Rosales</taxon>
        <taxon>Rosaceae</taxon>
        <taxon>Rosoideae</taxon>
        <taxon>Rosoideae incertae sedis</taxon>
        <taxon>Rosa</taxon>
    </lineage>
</organism>
<name>A0A2P6SKF8_ROSCH</name>
<sequence>MGQPLICGDELQELNLWLGSIRAKERVDIPCEDMNHTCSKHA</sequence>
<proteinExistence type="predicted"/>
<dbReference type="Proteomes" id="UP000238479">
    <property type="component" value="Chromosome 1"/>
</dbReference>
<evidence type="ECO:0000313" key="2">
    <source>
        <dbReference type="EMBL" id="PRQ59165.1"/>
    </source>
</evidence>
<dbReference type="EMBL" id="PDCK01000045">
    <property type="protein sequence ID" value="PRQ17512.1"/>
    <property type="molecule type" value="Genomic_DNA"/>
</dbReference>
<evidence type="ECO:0000313" key="3">
    <source>
        <dbReference type="Proteomes" id="UP000238479"/>
    </source>
</evidence>
<accession>A0A2P6SKF8</accession>
<reference evidence="2 3" key="1">
    <citation type="journal article" date="2018" name="Nat. Genet.">
        <title>The Rosa genome provides new insights in the design of modern roses.</title>
        <authorList>
            <person name="Bendahmane M."/>
        </authorList>
    </citation>
    <scope>NUCLEOTIDE SEQUENCE [LARGE SCALE GENOMIC DNA]</scope>
    <source>
        <strain evidence="3">cv. Old Blush</strain>
    </source>
</reference>
<dbReference type="Proteomes" id="UP000238479">
    <property type="component" value="Chromosome 7"/>
</dbReference>
<protein>
    <submittedName>
        <fullName evidence="2">Uncharacterized protein</fullName>
    </submittedName>
</protein>
<gene>
    <name evidence="2" type="ORF">RchiOBHm_Chr1g0367171</name>
    <name evidence="1" type="ORF">RchiOBHm_Chr7g0195791</name>
</gene>
<evidence type="ECO:0000313" key="1">
    <source>
        <dbReference type="EMBL" id="PRQ17512.1"/>
    </source>
</evidence>
<dbReference type="AlphaFoldDB" id="A0A2P6SKF8"/>